<sequence>MDQTVMQTFEDYDDGLCDAADTTLQSLPPHNYANSLQEYPALRIIMTALCALVLSVCFWVLLRMRRQEGYLDNIALSDRRFSSSVMSKVQQRITNKHSDTTLLSSCDKESFKFEAYENSHNGESNELDTSFNELYGKLATVNLRTKAKKLEEAMTEKERKEEQLIQQKQLESICAMVMQEPEKFGLYDKSEIAEQMKLYSL</sequence>
<dbReference type="InterPro" id="IPR026622">
    <property type="entry name" value="Mxra7"/>
</dbReference>
<evidence type="ECO:0000313" key="4">
    <source>
        <dbReference type="EMBL" id="VDK81842.1"/>
    </source>
</evidence>
<evidence type="ECO:0000259" key="3">
    <source>
        <dbReference type="Pfam" id="PF25473"/>
    </source>
</evidence>
<keyword evidence="2" id="KW-0812">Transmembrane</keyword>
<dbReference type="OrthoDB" id="5983600at2759"/>
<dbReference type="PANTHER" id="PTHR21845">
    <property type="entry name" value="TRANSMEMBRANE ANCHOR PROTEIN 1"/>
    <property type="match status" value="1"/>
</dbReference>
<evidence type="ECO:0000256" key="1">
    <source>
        <dbReference type="SAM" id="Coils"/>
    </source>
</evidence>
<feature type="coiled-coil region" evidence="1">
    <location>
        <begin position="140"/>
        <end position="170"/>
    </location>
</feature>
<gene>
    <name evidence="4" type="ORF">NLS_LOCUS5470</name>
</gene>
<proteinExistence type="predicted"/>
<dbReference type="OMA" id="CEMIMHE"/>
<keyword evidence="2" id="KW-1133">Transmembrane helix</keyword>
<dbReference type="PANTHER" id="PTHR21845:SF2">
    <property type="entry name" value="MATRIX-REMODELING-ASSOCIATED PROTEIN 7"/>
    <property type="match status" value="1"/>
</dbReference>
<evidence type="ECO:0000313" key="5">
    <source>
        <dbReference type="Proteomes" id="UP000277928"/>
    </source>
</evidence>
<reference evidence="4 5" key="1">
    <citation type="submission" date="2018-08" db="EMBL/GenBank/DDBJ databases">
        <authorList>
            <person name="Laetsch R D."/>
            <person name="Stevens L."/>
            <person name="Kumar S."/>
            <person name="Blaxter L. M."/>
        </authorList>
    </citation>
    <scope>NUCLEOTIDE SEQUENCE [LARGE SCALE GENOMIC DNA]</scope>
</reference>
<protein>
    <recommendedName>
        <fullName evidence="3">Matrix-remodeling-associated protein 7 helical domain-containing protein</fullName>
    </recommendedName>
</protein>
<dbReference type="Proteomes" id="UP000277928">
    <property type="component" value="Unassembled WGS sequence"/>
</dbReference>
<accession>A0A3P6T1N0</accession>
<dbReference type="AlphaFoldDB" id="A0A3P6T1N0"/>
<dbReference type="InterPro" id="IPR057534">
    <property type="entry name" value="MXRA7_helical"/>
</dbReference>
<organism evidence="4 5">
    <name type="scientific">Litomosoides sigmodontis</name>
    <name type="common">Filarial nematode worm</name>
    <dbReference type="NCBI Taxonomy" id="42156"/>
    <lineage>
        <taxon>Eukaryota</taxon>
        <taxon>Metazoa</taxon>
        <taxon>Ecdysozoa</taxon>
        <taxon>Nematoda</taxon>
        <taxon>Chromadorea</taxon>
        <taxon>Rhabditida</taxon>
        <taxon>Spirurina</taxon>
        <taxon>Spiruromorpha</taxon>
        <taxon>Filarioidea</taxon>
        <taxon>Onchocercidae</taxon>
        <taxon>Litomosoides</taxon>
    </lineage>
</organism>
<dbReference type="EMBL" id="UYRX01000413">
    <property type="protein sequence ID" value="VDK81842.1"/>
    <property type="molecule type" value="Genomic_DNA"/>
</dbReference>
<dbReference type="Pfam" id="PF25473">
    <property type="entry name" value="MXRA7_helical"/>
    <property type="match status" value="1"/>
</dbReference>
<keyword evidence="1" id="KW-0175">Coiled coil</keyword>
<name>A0A3P6T1N0_LITSI</name>
<keyword evidence="2" id="KW-0472">Membrane</keyword>
<keyword evidence="5" id="KW-1185">Reference proteome</keyword>
<feature type="domain" description="Matrix-remodeling-associated protein 7 helical" evidence="3">
    <location>
        <begin position="140"/>
        <end position="200"/>
    </location>
</feature>
<evidence type="ECO:0000256" key="2">
    <source>
        <dbReference type="SAM" id="Phobius"/>
    </source>
</evidence>
<feature type="transmembrane region" description="Helical" evidence="2">
    <location>
        <begin position="41"/>
        <end position="62"/>
    </location>
</feature>